<reference evidence="2 3" key="1">
    <citation type="submission" date="2019-06" db="EMBL/GenBank/DDBJ databases">
        <authorList>
            <person name="Li M."/>
        </authorList>
    </citation>
    <scope>NUCLEOTIDE SEQUENCE [LARGE SCALE GENOMIC DNA]</scope>
    <source>
        <strain evidence="2 3">BGMRC2036</strain>
    </source>
</reference>
<proteinExistence type="predicted"/>
<evidence type="ECO:0000313" key="2">
    <source>
        <dbReference type="EMBL" id="TPW33371.1"/>
    </source>
</evidence>
<sequence length="156" mass="16388">MKMFLAALAVSTALTGPGFAHAASVTMTTTLNNYYGPDAYLAYYLTDPNGNYAGSLWLSGRKARYYGSLIGWARATRGDLSEVNGLTGASVGSGRTMSVTVDIADALFDAGYQLHVDAAAENMPSSPNEIVVPLTSAGSGQTVPGRHYIADFSYSK</sequence>
<evidence type="ECO:0000256" key="1">
    <source>
        <dbReference type="SAM" id="SignalP"/>
    </source>
</evidence>
<name>A0A506UJ68_9HYPH</name>
<comment type="caution">
    <text evidence="2">The sequence shown here is derived from an EMBL/GenBank/DDBJ whole genome shotgun (WGS) entry which is preliminary data.</text>
</comment>
<gene>
    <name evidence="2" type="ORF">FJU08_02080</name>
</gene>
<dbReference type="EMBL" id="VHLG01000001">
    <property type="protein sequence ID" value="TPW33371.1"/>
    <property type="molecule type" value="Genomic_DNA"/>
</dbReference>
<accession>A0A506UJ68</accession>
<keyword evidence="1" id="KW-0732">Signal</keyword>
<dbReference type="Proteomes" id="UP000318801">
    <property type="component" value="Unassembled WGS sequence"/>
</dbReference>
<dbReference type="OrthoDB" id="6057843at2"/>
<dbReference type="AlphaFoldDB" id="A0A506UJ68"/>
<dbReference type="InterPro" id="IPR014469">
    <property type="entry name" value="DUF2271"/>
</dbReference>
<organism evidence="2 3">
    <name type="scientific">Martelella alba</name>
    <dbReference type="NCBI Taxonomy" id="2590451"/>
    <lineage>
        <taxon>Bacteria</taxon>
        <taxon>Pseudomonadati</taxon>
        <taxon>Pseudomonadota</taxon>
        <taxon>Alphaproteobacteria</taxon>
        <taxon>Hyphomicrobiales</taxon>
        <taxon>Aurantimonadaceae</taxon>
        <taxon>Martelella</taxon>
    </lineage>
</organism>
<feature type="chain" id="PRO_5021397794" evidence="1">
    <location>
        <begin position="23"/>
        <end position="156"/>
    </location>
</feature>
<evidence type="ECO:0000313" key="3">
    <source>
        <dbReference type="Proteomes" id="UP000318801"/>
    </source>
</evidence>
<keyword evidence="3" id="KW-1185">Reference proteome</keyword>
<protein>
    <submittedName>
        <fullName evidence="2">DUF2271 domain-containing protein</fullName>
    </submittedName>
</protein>
<dbReference type="Pfam" id="PF10029">
    <property type="entry name" value="DUF2271"/>
    <property type="match status" value="1"/>
</dbReference>
<feature type="signal peptide" evidence="1">
    <location>
        <begin position="1"/>
        <end position="22"/>
    </location>
</feature>
<dbReference type="RefSeq" id="WP_141147309.1">
    <property type="nucleotide sequence ID" value="NZ_VHLG01000001.1"/>
</dbReference>